<dbReference type="Proteomes" id="UP001159257">
    <property type="component" value="Unassembled WGS sequence"/>
</dbReference>
<feature type="chain" id="PRO_5045227560" evidence="1">
    <location>
        <begin position="19"/>
        <end position="88"/>
    </location>
</feature>
<name>A0ABY1RZP0_9GAMM</name>
<keyword evidence="3" id="KW-1185">Reference proteome</keyword>
<evidence type="ECO:0000313" key="3">
    <source>
        <dbReference type="Proteomes" id="UP001159257"/>
    </source>
</evidence>
<evidence type="ECO:0000313" key="2">
    <source>
        <dbReference type="EMBL" id="SMR74412.1"/>
    </source>
</evidence>
<sequence length="88" mass="9376">MNSKICTLSLLAAGFLMASGCSVNPPHEPLGLAVEEMRRVQTQNPDAADQHMPLRLDGEKAHKVMTSYRGQAESANGVAGDIEINIGN</sequence>
<organism evidence="2 3">
    <name type="scientific">Marinobacterium sediminicola</name>
    <dbReference type="NCBI Taxonomy" id="518898"/>
    <lineage>
        <taxon>Bacteria</taxon>
        <taxon>Pseudomonadati</taxon>
        <taxon>Pseudomonadota</taxon>
        <taxon>Gammaproteobacteria</taxon>
        <taxon>Oceanospirillales</taxon>
        <taxon>Oceanospirillaceae</taxon>
        <taxon>Marinobacterium</taxon>
    </lineage>
</organism>
<evidence type="ECO:0000256" key="1">
    <source>
        <dbReference type="SAM" id="SignalP"/>
    </source>
</evidence>
<comment type="caution">
    <text evidence="2">The sequence shown here is derived from an EMBL/GenBank/DDBJ whole genome shotgun (WGS) entry which is preliminary data.</text>
</comment>
<proteinExistence type="predicted"/>
<dbReference type="EMBL" id="FXWV01000006">
    <property type="protein sequence ID" value="SMR74412.1"/>
    <property type="molecule type" value="Genomic_DNA"/>
</dbReference>
<keyword evidence="1" id="KW-0732">Signal</keyword>
<protein>
    <submittedName>
        <fullName evidence="2">Uncharacterized protein</fullName>
    </submittedName>
</protein>
<gene>
    <name evidence="2" type="ORF">SAMN04487964_10658</name>
</gene>
<dbReference type="RefSeq" id="WP_239041541.1">
    <property type="nucleotide sequence ID" value="NZ_BAAAEY010000006.1"/>
</dbReference>
<reference evidence="2 3" key="1">
    <citation type="submission" date="2017-05" db="EMBL/GenBank/DDBJ databases">
        <authorList>
            <person name="Varghese N."/>
            <person name="Submissions S."/>
        </authorList>
    </citation>
    <scope>NUCLEOTIDE SEQUENCE [LARGE SCALE GENOMIC DNA]</scope>
    <source>
        <strain evidence="2 3">CGMCC 1.7287</strain>
    </source>
</reference>
<feature type="signal peptide" evidence="1">
    <location>
        <begin position="1"/>
        <end position="18"/>
    </location>
</feature>
<dbReference type="PROSITE" id="PS51257">
    <property type="entry name" value="PROKAR_LIPOPROTEIN"/>
    <property type="match status" value="1"/>
</dbReference>
<accession>A0ABY1RZP0</accession>